<evidence type="ECO:0000256" key="4">
    <source>
        <dbReference type="ARBA" id="ARBA00022801"/>
    </source>
</evidence>
<gene>
    <name evidence="8" type="ORF">B7G68_08810</name>
</gene>
<evidence type="ECO:0000256" key="2">
    <source>
        <dbReference type="ARBA" id="ARBA00007092"/>
    </source>
</evidence>
<dbReference type="PANTHER" id="PTHR43250:SF1">
    <property type="entry name" value="EXODEOXYRIBONUCLEASE III"/>
    <property type="match status" value="1"/>
</dbReference>
<organism evidence="8 9">
    <name type="scientific">Caulobacter segnis</name>
    <dbReference type="NCBI Taxonomy" id="88688"/>
    <lineage>
        <taxon>Bacteria</taxon>
        <taxon>Pseudomonadati</taxon>
        <taxon>Pseudomonadota</taxon>
        <taxon>Alphaproteobacteria</taxon>
        <taxon>Caulobacterales</taxon>
        <taxon>Caulobacteraceae</taxon>
        <taxon>Caulobacter</taxon>
    </lineage>
</organism>
<feature type="compositionally biased region" description="Low complexity" evidence="6">
    <location>
        <begin position="203"/>
        <end position="223"/>
    </location>
</feature>
<dbReference type="Pfam" id="PF03372">
    <property type="entry name" value="Exo_endo_phos"/>
    <property type="match status" value="1"/>
</dbReference>
<evidence type="ECO:0000256" key="1">
    <source>
        <dbReference type="ARBA" id="ARBA00001946"/>
    </source>
</evidence>
<protein>
    <recommendedName>
        <fullName evidence="7">Endonuclease/exonuclease/phosphatase domain-containing protein</fullName>
    </recommendedName>
</protein>
<dbReference type="InterPro" id="IPR037493">
    <property type="entry name" value="ExoIII-like"/>
</dbReference>
<keyword evidence="3" id="KW-0479">Metal-binding</keyword>
<keyword evidence="5" id="KW-0460">Magnesium</keyword>
<accession>A0ABM6TFL4</accession>
<evidence type="ECO:0000259" key="7">
    <source>
        <dbReference type="Pfam" id="PF03372"/>
    </source>
</evidence>
<reference evidence="8 9" key="1">
    <citation type="journal article" date="2015" name="Biotechnol. Bioeng.">
        <title>Genome sequence and phenotypic characterization of Caulobacter segnis.</title>
        <authorList>
            <person name="Patel S."/>
            <person name="Fletcher B."/>
            <person name="Scott D.C."/>
            <person name="Ely B."/>
        </authorList>
    </citation>
    <scope>NUCLEOTIDE SEQUENCE [LARGE SCALE GENOMIC DNA]</scope>
    <source>
        <strain evidence="8 9">TK0059</strain>
    </source>
</reference>
<dbReference type="InterPro" id="IPR036691">
    <property type="entry name" value="Endo/exonu/phosph_ase_sf"/>
</dbReference>
<proteinExistence type="inferred from homology"/>
<dbReference type="Gene3D" id="3.60.10.10">
    <property type="entry name" value="Endonuclease/exonuclease/phosphatase"/>
    <property type="match status" value="1"/>
</dbReference>
<keyword evidence="4" id="KW-0378">Hydrolase</keyword>
<feature type="region of interest" description="Disordered" evidence="6">
    <location>
        <begin position="175"/>
        <end position="238"/>
    </location>
</feature>
<sequence length="238" mass="25784">MRIATLNINNVLSRFDPLIEWLDDTQPDVVCLQELKAQQGRFPAEALGQMGYGAVWKGQRAWNGVAILARGMTPVLTRSALPGEPDRSQSRYIEAAVDGVLIGCLYLPNGNPAPGPKFDYKLAWFEALLAHTQSLLNTGAPVVLAGDDNVVPTEADIYPNHSYWPPLWRSPCRPPAPASPPHLAATPRASSSNARPPLPRPSRPSARTPRASSPSAARRAPSRFSTDQRAWACPAQAP</sequence>
<evidence type="ECO:0000313" key="9">
    <source>
        <dbReference type="Proteomes" id="UP000240527"/>
    </source>
</evidence>
<evidence type="ECO:0000256" key="5">
    <source>
        <dbReference type="ARBA" id="ARBA00022842"/>
    </source>
</evidence>
<dbReference type="SUPFAM" id="SSF56219">
    <property type="entry name" value="DNase I-like"/>
    <property type="match status" value="1"/>
</dbReference>
<evidence type="ECO:0000256" key="3">
    <source>
        <dbReference type="ARBA" id="ARBA00022723"/>
    </source>
</evidence>
<dbReference type="InterPro" id="IPR004808">
    <property type="entry name" value="AP_endonuc_1"/>
</dbReference>
<dbReference type="EMBL" id="CP027850">
    <property type="protein sequence ID" value="AVQ01938.1"/>
    <property type="molecule type" value="Genomic_DNA"/>
</dbReference>
<comment type="similarity">
    <text evidence="2">Belongs to the DNA repair enzymes AP/ExoA family.</text>
</comment>
<dbReference type="PANTHER" id="PTHR43250">
    <property type="entry name" value="EXODEOXYRIBONUCLEASE III"/>
    <property type="match status" value="1"/>
</dbReference>
<feature type="domain" description="Endonuclease/exonuclease/phosphatase" evidence="7">
    <location>
        <begin position="4"/>
        <end position="178"/>
    </location>
</feature>
<evidence type="ECO:0000256" key="6">
    <source>
        <dbReference type="SAM" id="MobiDB-lite"/>
    </source>
</evidence>
<evidence type="ECO:0000313" key="8">
    <source>
        <dbReference type="EMBL" id="AVQ01938.1"/>
    </source>
</evidence>
<dbReference type="PROSITE" id="PS51435">
    <property type="entry name" value="AP_NUCLEASE_F1_4"/>
    <property type="match status" value="1"/>
</dbReference>
<keyword evidence="9" id="KW-1185">Reference proteome</keyword>
<dbReference type="NCBIfam" id="TIGR00633">
    <property type="entry name" value="xth"/>
    <property type="match status" value="1"/>
</dbReference>
<name>A0ABM6TFL4_9CAUL</name>
<dbReference type="RefSeq" id="WP_083778366.1">
    <property type="nucleotide sequence ID" value="NZ_CP027850.1"/>
</dbReference>
<dbReference type="InterPro" id="IPR005135">
    <property type="entry name" value="Endo/exonuclease/phosphatase"/>
</dbReference>
<dbReference type="PROSITE" id="PS00726">
    <property type="entry name" value="AP_NUCLEASE_F1_1"/>
    <property type="match status" value="1"/>
</dbReference>
<comment type="cofactor">
    <cofactor evidence="1">
        <name>Mg(2+)</name>
        <dbReference type="ChEBI" id="CHEBI:18420"/>
    </cofactor>
</comment>
<feature type="compositionally biased region" description="Low complexity" evidence="6">
    <location>
        <begin position="181"/>
        <end position="195"/>
    </location>
</feature>
<dbReference type="InterPro" id="IPR020847">
    <property type="entry name" value="AP_endonuclease_F1_BS"/>
</dbReference>
<dbReference type="Proteomes" id="UP000240527">
    <property type="component" value="Chromosome"/>
</dbReference>